<evidence type="ECO:0000256" key="1">
    <source>
        <dbReference type="SAM" id="MobiDB-lite"/>
    </source>
</evidence>
<keyword evidence="3" id="KW-1185">Reference proteome</keyword>
<evidence type="ECO:0000313" key="2">
    <source>
        <dbReference type="EMBL" id="ANK12588.1"/>
    </source>
</evidence>
<dbReference type="STRING" id="1112.A9D12_06090"/>
<reference evidence="2 3" key="1">
    <citation type="submission" date="2016-05" db="EMBL/GenBank/DDBJ databases">
        <title>Compelete Genome Sequence of Bacteriochlorophyll-Synthesizing Bacterium Porphyrobacter neustonensis DSM 9434.</title>
        <authorList>
            <person name="Shi X.-L."/>
            <person name="Wu Y.-H."/>
            <person name="Cheng H."/>
            <person name="Xu L."/>
            <person name="Zhang X.-Q."/>
            <person name="Wang C.-S."/>
            <person name="Xu X.-W."/>
        </authorList>
    </citation>
    <scope>NUCLEOTIDE SEQUENCE [LARGE SCALE GENOMIC DNA]</scope>
    <source>
        <strain evidence="2 3">DSM 9434</strain>
    </source>
</reference>
<sequence length="535" mass="51590">MTPTVPNFLPLLPELSAAPSPLVGQAAVLPAGGGAATLDFAGLLDAAALGTPAIRMPEGGAPDPAPDAAPPVAPILPPAPQLGGAAPELPAELSIASVPERAAAMLLPTGKDLPGTGARLPLASGSAPKPQRALADVVSEGMADPAIVSDSPAVPALADIDAPEMAQADEGLGTDDAADPDAAPVIVAAAPLAPIPAAIPVASLAAIPAGSGVASERSGAATSPLSGPALPAVSPPPIMATQAIALEPGQPILPGAPIGQAVAAPAAKAMAPSPLSSEPRDAAAPPSGPPRPAASAALRPADSGDDAALTAAPSMPSAPTAAPALASAPAGDTAMAAPAALPQGSAPAQFPTQTQTQPQAAAASAAADRGGDQRTAAGTIESTIAQVGSLREAVREARPAMTVQHAEFGAVSVRLEQAAPDQWRAVLASRDPGFVPAIHAALDTRAVAAADASASFAQHHGASQNGAGDQRYGASPNGGQGSSQPYPGHSGSHGGDAAPDHRRPSTTATLAGRSSEGDEGSDASAAHRAQGGLFA</sequence>
<feature type="region of interest" description="Disordered" evidence="1">
    <location>
        <begin position="55"/>
        <end position="85"/>
    </location>
</feature>
<dbReference type="EMBL" id="CP016033">
    <property type="protein sequence ID" value="ANK12588.1"/>
    <property type="molecule type" value="Genomic_DNA"/>
</dbReference>
<dbReference type="Proteomes" id="UP000078263">
    <property type="component" value="Chromosome"/>
</dbReference>
<dbReference type="AlphaFoldDB" id="A0A192D275"/>
<organism evidence="2 3">
    <name type="scientific">Erythrobacter neustonensis</name>
    <dbReference type="NCBI Taxonomy" id="1112"/>
    <lineage>
        <taxon>Bacteria</taxon>
        <taxon>Pseudomonadati</taxon>
        <taxon>Pseudomonadota</taxon>
        <taxon>Alphaproteobacteria</taxon>
        <taxon>Sphingomonadales</taxon>
        <taxon>Erythrobacteraceae</taxon>
        <taxon>Erythrobacter/Porphyrobacter group</taxon>
        <taxon>Erythrobacter</taxon>
    </lineage>
</organism>
<gene>
    <name evidence="2" type="ORF">A9D12_06090</name>
</gene>
<evidence type="ECO:0000313" key="3">
    <source>
        <dbReference type="Proteomes" id="UP000078263"/>
    </source>
</evidence>
<feature type="region of interest" description="Disordered" evidence="1">
    <location>
        <begin position="342"/>
        <end position="373"/>
    </location>
</feature>
<accession>A0A192D275</accession>
<feature type="region of interest" description="Disordered" evidence="1">
    <location>
        <begin position="458"/>
        <end position="535"/>
    </location>
</feature>
<feature type="compositionally biased region" description="Low complexity" evidence="1">
    <location>
        <begin position="293"/>
        <end position="326"/>
    </location>
</feature>
<feature type="compositionally biased region" description="Pro residues" evidence="1">
    <location>
        <begin position="63"/>
        <end position="80"/>
    </location>
</feature>
<dbReference type="KEGG" id="pns:A9D12_06090"/>
<feature type="compositionally biased region" description="Low complexity" evidence="1">
    <location>
        <begin position="342"/>
        <end position="367"/>
    </location>
</feature>
<proteinExistence type="predicted"/>
<protein>
    <submittedName>
        <fullName evidence="2">Uncharacterized protein</fullName>
    </submittedName>
</protein>
<feature type="region of interest" description="Disordered" evidence="1">
    <location>
        <begin position="269"/>
        <end position="326"/>
    </location>
</feature>
<name>A0A192D275_9SPHN</name>